<dbReference type="CDD" id="cd23949">
    <property type="entry name" value="Niban-like"/>
    <property type="match status" value="1"/>
</dbReference>
<evidence type="ECO:0000259" key="3">
    <source>
        <dbReference type="Pfam" id="PF26086"/>
    </source>
</evidence>
<reference evidence="4 5" key="1">
    <citation type="submission" date="2020-02" db="EMBL/GenBank/DDBJ databases">
        <title>A chromosome-scale genome assembly of the black bullhead catfish (Ameiurus melas).</title>
        <authorList>
            <person name="Wen M."/>
            <person name="Zham M."/>
            <person name="Cabau C."/>
            <person name="Klopp C."/>
            <person name="Donnadieu C."/>
            <person name="Roques C."/>
            <person name="Bouchez O."/>
            <person name="Lampietro C."/>
            <person name="Jouanno E."/>
            <person name="Herpin A."/>
            <person name="Louis A."/>
            <person name="Berthelot C."/>
            <person name="Parey E."/>
            <person name="Roest-Crollius H."/>
            <person name="Braasch I."/>
            <person name="Postlethwait J."/>
            <person name="Robinson-Rechavi M."/>
            <person name="Echchiki A."/>
            <person name="Begum T."/>
            <person name="Montfort J."/>
            <person name="Schartl M."/>
            <person name="Bobe J."/>
            <person name="Guiguen Y."/>
        </authorList>
    </citation>
    <scope>NUCLEOTIDE SEQUENCE [LARGE SCALE GENOMIC DNA]</scope>
    <source>
        <strain evidence="4">M_S1</strain>
        <tissue evidence="4">Blood</tissue>
    </source>
</reference>
<dbReference type="InterPro" id="IPR026088">
    <property type="entry name" value="Niban-like"/>
</dbReference>
<dbReference type="PANTHER" id="PTHR14392:SF3">
    <property type="entry name" value="PROTEIN NIBAN 1"/>
    <property type="match status" value="1"/>
</dbReference>
<protein>
    <recommendedName>
        <fullName evidence="3">Niban 1/2/3 domain-containing protein</fullName>
    </recommendedName>
</protein>
<dbReference type="InterPro" id="IPR026317">
    <property type="entry name" value="P_C10"/>
</dbReference>
<name>A0A7J5ZJX9_AMEME</name>
<comment type="caution">
    <text evidence="4">The sequence shown here is derived from an EMBL/GenBank/DDBJ whole genome shotgun (WGS) entry which is preliminary data.</text>
</comment>
<dbReference type="EMBL" id="JAAGNN010000028">
    <property type="protein sequence ID" value="KAF4070964.1"/>
    <property type="molecule type" value="Genomic_DNA"/>
</dbReference>
<dbReference type="Proteomes" id="UP000593565">
    <property type="component" value="Unassembled WGS sequence"/>
</dbReference>
<proteinExistence type="inferred from homology"/>
<evidence type="ECO:0000256" key="2">
    <source>
        <dbReference type="SAM" id="MobiDB-lite"/>
    </source>
</evidence>
<feature type="compositionally biased region" description="Low complexity" evidence="2">
    <location>
        <begin position="818"/>
        <end position="833"/>
    </location>
</feature>
<evidence type="ECO:0000313" key="4">
    <source>
        <dbReference type="EMBL" id="KAF4070964.1"/>
    </source>
</evidence>
<dbReference type="Pfam" id="PF14974">
    <property type="entry name" value="P_C10"/>
    <property type="match status" value="1"/>
</dbReference>
<comment type="similarity">
    <text evidence="1">Belongs to the Niban family.</text>
</comment>
<dbReference type="Pfam" id="PF26086">
    <property type="entry name" value="Niban2"/>
    <property type="match status" value="1"/>
</dbReference>
<dbReference type="PANTHER" id="PTHR14392">
    <property type="entry name" value="NIBAN FAMILY MEMBER"/>
    <property type="match status" value="1"/>
</dbReference>
<feature type="region of interest" description="Disordered" evidence="2">
    <location>
        <begin position="800"/>
        <end position="833"/>
    </location>
</feature>
<keyword evidence="5" id="KW-1185">Reference proteome</keyword>
<evidence type="ECO:0000256" key="1">
    <source>
        <dbReference type="ARBA" id="ARBA00010251"/>
    </source>
</evidence>
<accession>A0A7J5ZJX9</accession>
<feature type="domain" description="Niban 1/2/3" evidence="3">
    <location>
        <begin position="335"/>
        <end position="493"/>
    </location>
</feature>
<sequence length="1082" mass="121497">MGISSSLLDENQFSFIKGWAQTELSNFASIYKKQYSLAFLAHVHDELVQHEEEHTPLLKQQDPPQEAEVVYQEPVLCLNDNRKWKERFVVVRANYSLECHESYETFIKGVLPLYKLPTTGGTILTTEEKYMEVVDMSFPDTDNVKEDFAPPVVGMPGQFPVYLRLPYQRDYYFCFLLEAKQAKFMSMLSDCIRHQNQDFLKKMTFEVQAFIKAIHLYRQDKGYYEPWDMLIGNDVQVLANLTMEELLPSLEKNLLPRLKAKKTERRRMWFATVEAAYNLVQETLIEGMAALNDECREATKQQSALMRSNMDQIMSSRAFLESKLRATVAELATEYCCHNIEPRLPALLEEMMGPISLGFAEARQVGENMMEHLCQNYQEGMTREELQQALVEMSKPDLESCYEKVSGLKDHIQEFSYPNCRGLEHSTQIDIQQLVDSVAYTFGLLLNKIPQDTTNLLDAMVKAKDRVLKQYDYDSSTKRKKIFQEALLNITLPSVKAFLAPTFKKDLPNFEQYIFDDYVNFINVENIYEDILLQILEKDVSKVVKDAASKKKYNLFIESRYGFSVSSMYVTPPNSPDYTGKLKKYNAPPSSPLLSHDLMESQQTGEDPVMAEKKVEPEVIMTQQEEVQEHAQPEFIEVPPLEEAVMAEKMVESEVIVAQQVEVHVHAQPALIKVSASVKDDEEYKVKDNEELEVPANAATEIQARSTTPETLAIHTAVVEKMLIASQCLKKKTYSEPSNVVAVNKETLVDPSSLSNTEPALKLAALKLETQANETTVHAISPAGDMGSLDQVSRSETSSLKFVSAESETENAANIKTSSAEESAPAVPSSSSVQPLVVKEQNCNGTGDTNFVLDDLPSLGAPIDEVKVSNTMTQDFSDDSSWTTEEGESIEEDDLTMETTTVIPKPEDFVIVKCEAIPDVGTNVSNNSADPDSEAARPLDCIREIRDLVVEKRFFIRQPGMASAPAQQPTLTIEQARVVLSEVIQAFSVPENASRMEEARESACNDMGKMLQLVLPVATQIQQEVIKAYGFNNEGEGVLKFARLVKMYESQDPEIAAMSLKLKSLLLPPLSTPPIGGGIPAS</sequence>
<dbReference type="InterPro" id="IPR059060">
    <property type="entry name" value="Niban_1/2/3_dom"/>
</dbReference>
<gene>
    <name evidence="4" type="ORF">AMELA_G00279500</name>
</gene>
<dbReference type="Pfam" id="PF26089">
    <property type="entry name" value="PH_Niban2"/>
    <property type="match status" value="1"/>
</dbReference>
<evidence type="ECO:0000313" key="5">
    <source>
        <dbReference type="Proteomes" id="UP000593565"/>
    </source>
</evidence>
<dbReference type="AlphaFoldDB" id="A0A7J5ZJX9"/>
<organism evidence="4 5">
    <name type="scientific">Ameiurus melas</name>
    <name type="common">Black bullhead</name>
    <name type="synonym">Silurus melas</name>
    <dbReference type="NCBI Taxonomy" id="219545"/>
    <lineage>
        <taxon>Eukaryota</taxon>
        <taxon>Metazoa</taxon>
        <taxon>Chordata</taxon>
        <taxon>Craniata</taxon>
        <taxon>Vertebrata</taxon>
        <taxon>Euteleostomi</taxon>
        <taxon>Actinopterygii</taxon>
        <taxon>Neopterygii</taxon>
        <taxon>Teleostei</taxon>
        <taxon>Ostariophysi</taxon>
        <taxon>Siluriformes</taxon>
        <taxon>Ictaluridae</taxon>
        <taxon>Ameiurus</taxon>
    </lineage>
</organism>